<dbReference type="InterPro" id="IPR001096">
    <property type="entry name" value="Peptidase_C13"/>
</dbReference>
<comment type="caution">
    <text evidence="1">The sequence shown here is derived from an EMBL/GenBank/DDBJ whole genome shotgun (WGS) entry which is preliminary data.</text>
</comment>
<dbReference type="EMBL" id="LUTY01001137">
    <property type="protein sequence ID" value="OAD22152.1"/>
    <property type="molecule type" value="Genomic_DNA"/>
</dbReference>
<dbReference type="InterPro" id="IPR036322">
    <property type="entry name" value="WD40_repeat_dom_sf"/>
</dbReference>
<proteinExistence type="predicted"/>
<gene>
    <name evidence="1" type="ORF">THIOM_002059</name>
</gene>
<organism evidence="1 2">
    <name type="scientific">Candidatus Thiomargarita nelsonii</name>
    <dbReference type="NCBI Taxonomy" id="1003181"/>
    <lineage>
        <taxon>Bacteria</taxon>
        <taxon>Pseudomonadati</taxon>
        <taxon>Pseudomonadota</taxon>
        <taxon>Gammaproteobacteria</taxon>
        <taxon>Thiotrichales</taxon>
        <taxon>Thiotrichaceae</taxon>
        <taxon>Thiomargarita</taxon>
    </lineage>
</organism>
<feature type="non-terminal residue" evidence="1">
    <location>
        <position position="316"/>
    </location>
</feature>
<dbReference type="Pfam" id="PF01650">
    <property type="entry name" value="Peptidase_C13"/>
    <property type="match status" value="1"/>
</dbReference>
<dbReference type="SUPFAM" id="SSF50978">
    <property type="entry name" value="WD40 repeat-like"/>
    <property type="match status" value="1"/>
</dbReference>
<evidence type="ECO:0000313" key="2">
    <source>
        <dbReference type="Proteomes" id="UP000076962"/>
    </source>
</evidence>
<feature type="non-terminal residue" evidence="1">
    <location>
        <position position="1"/>
    </location>
</feature>
<dbReference type="Proteomes" id="UP000076962">
    <property type="component" value="Unassembled WGS sequence"/>
</dbReference>
<dbReference type="InterPro" id="IPR015943">
    <property type="entry name" value="WD40/YVTN_repeat-like_dom_sf"/>
</dbReference>
<evidence type="ECO:0000313" key="1">
    <source>
        <dbReference type="EMBL" id="OAD22152.1"/>
    </source>
</evidence>
<reference evidence="1 2" key="1">
    <citation type="submission" date="2016-05" db="EMBL/GenBank/DDBJ databases">
        <title>Single-cell genome of chain-forming Candidatus Thiomargarita nelsonii and comparison to other large sulfur-oxidizing bacteria.</title>
        <authorList>
            <person name="Winkel M."/>
            <person name="Salman V."/>
            <person name="Woyke T."/>
            <person name="Schulz-Vogt H."/>
            <person name="Richter M."/>
            <person name="Flood B."/>
            <person name="Bailey J."/>
            <person name="Amann R."/>
            <person name="Mussmann M."/>
        </authorList>
    </citation>
    <scope>NUCLEOTIDE SEQUENCE [LARGE SCALE GENOMIC DNA]</scope>
    <source>
        <strain evidence="1 2">THI036</strain>
    </source>
</reference>
<name>A0A176S247_9GAMM</name>
<dbReference type="Gene3D" id="2.130.10.10">
    <property type="entry name" value="YVTN repeat-like/Quinoprotein amine dehydrogenase"/>
    <property type="match status" value="1"/>
</dbReference>
<accession>A0A176S247</accession>
<dbReference type="AlphaFoldDB" id="A0A176S247"/>
<dbReference type="GO" id="GO:0006508">
    <property type="term" value="P:proteolysis"/>
    <property type="evidence" value="ECO:0007669"/>
    <property type="project" value="InterPro"/>
</dbReference>
<protein>
    <submittedName>
        <fullName evidence="1">Repeat protein</fullName>
    </submittedName>
</protein>
<dbReference type="Gene3D" id="3.40.50.1460">
    <property type="match status" value="1"/>
</dbReference>
<dbReference type="GO" id="GO:0008233">
    <property type="term" value="F:peptidase activity"/>
    <property type="evidence" value="ECO:0007669"/>
    <property type="project" value="InterPro"/>
</dbReference>
<sequence>GDGTIRWYNMENGNELLTFFPHKDGRRWLAWTKSGYYMSSGGEADNLIGWHINKGKDQAAQFLPGSALYETHKRPDVVKKILMTMDEDEAIRLANSERVEVDDAIETVKDKYELNLNPSGLGKAIIVAASGAQDSNPLFPYTLEFTTEMYRFLYKKGFSDGDVIFMNPRLPIVPADNYPDATRQDFQMRDPKTELQQAIAQASQDLQAGEQFVFFLHGHARADSVRISKTEEMSAQELKALLAQIPTNVEQIIILDTCYSGSFLDELAGVPNRVVITSADANSQAWSADSMSFADKFIRQLRHGSSLAEAFELSER</sequence>
<keyword evidence="2" id="KW-1185">Reference proteome</keyword>